<evidence type="ECO:0000313" key="2">
    <source>
        <dbReference type="EMBL" id="GGH13250.1"/>
    </source>
</evidence>
<evidence type="ECO:0008006" key="4">
    <source>
        <dbReference type="Google" id="ProtNLM"/>
    </source>
</evidence>
<keyword evidence="1" id="KW-0472">Membrane</keyword>
<evidence type="ECO:0000313" key="3">
    <source>
        <dbReference type="Proteomes" id="UP000603912"/>
    </source>
</evidence>
<organism evidence="2 3">
    <name type="scientific">Alsobacter metallidurans</name>
    <dbReference type="NCBI Taxonomy" id="340221"/>
    <lineage>
        <taxon>Bacteria</taxon>
        <taxon>Pseudomonadati</taxon>
        <taxon>Pseudomonadota</taxon>
        <taxon>Alphaproteobacteria</taxon>
        <taxon>Hyphomicrobiales</taxon>
        <taxon>Alsobacteraceae</taxon>
        <taxon>Alsobacter</taxon>
    </lineage>
</organism>
<keyword evidence="1" id="KW-1133">Transmembrane helix</keyword>
<gene>
    <name evidence="2" type="ORF">GCM10007036_11690</name>
</gene>
<dbReference type="RefSeq" id="WP_188516737.1">
    <property type="nucleotide sequence ID" value="NZ_BMES01000001.1"/>
</dbReference>
<feature type="transmembrane region" description="Helical" evidence="1">
    <location>
        <begin position="374"/>
        <end position="397"/>
    </location>
</feature>
<dbReference type="AlphaFoldDB" id="A0A917I650"/>
<evidence type="ECO:0000256" key="1">
    <source>
        <dbReference type="SAM" id="Phobius"/>
    </source>
</evidence>
<accession>A0A917I650</accession>
<feature type="transmembrane region" description="Helical" evidence="1">
    <location>
        <begin position="41"/>
        <end position="66"/>
    </location>
</feature>
<feature type="transmembrane region" description="Helical" evidence="1">
    <location>
        <begin position="163"/>
        <end position="187"/>
    </location>
</feature>
<dbReference type="EMBL" id="BMES01000001">
    <property type="protein sequence ID" value="GGH13250.1"/>
    <property type="molecule type" value="Genomic_DNA"/>
</dbReference>
<keyword evidence="1" id="KW-0812">Transmembrane</keyword>
<dbReference type="Proteomes" id="UP000603912">
    <property type="component" value="Unassembled WGS sequence"/>
</dbReference>
<feature type="transmembrane region" description="Helical" evidence="1">
    <location>
        <begin position="137"/>
        <end position="154"/>
    </location>
</feature>
<reference evidence="2" key="1">
    <citation type="journal article" date="2014" name="Int. J. Syst. Evol. Microbiol.">
        <title>Complete genome sequence of Corynebacterium casei LMG S-19264T (=DSM 44701T), isolated from a smear-ripened cheese.</title>
        <authorList>
            <consortium name="US DOE Joint Genome Institute (JGI-PGF)"/>
            <person name="Walter F."/>
            <person name="Albersmeier A."/>
            <person name="Kalinowski J."/>
            <person name="Ruckert C."/>
        </authorList>
    </citation>
    <scope>NUCLEOTIDE SEQUENCE</scope>
    <source>
        <strain evidence="2">CGMCC 1.12214</strain>
    </source>
</reference>
<sequence length="480" mass="51178">MTIEIFGAVAILLGIYCTLNGPDWTFQVFLVCTLLQATAAISLPALGGANIQPGHVLLGFVILAVVTRPQYAKGIGNIIEPGREGFWLLLTVVYGVVSAYFMPRLFAGQTLVFTVDRNSPVPLASPLGPVSGNITQTVYFVGSAMCFLATYAFASGSGAALTVLIRAGVACAMLNLFFGAADLVTYWTGTSYIMDVLRTAQYSMLNETTIAGFKRIVGSFSEAGAYAFFTLGLLGFSLRLWLGGVMVRATGPISLLSILALTMSTSTTAYAGLPLYLVAAFGLSLLRFLRGPVPPRTIIFLFLSPIILCVIVIPLILNDTVWAVIQQVARITVFEKMTSDSGVERGNWNRQAITNFIETFGFGAGLGSIRSSSFLAAVPSNLGVFGTLTYTIFLVQILLKKKVGEEGSLSYEFRAAAAHGCIGLFIAACLVGGFVDLGLMFFTLAGIAASRPAELRSSRTSTLDRDQLTVRALRVSRSAS</sequence>
<protein>
    <recommendedName>
        <fullName evidence="4">O-antigen ligase-like membrane protein</fullName>
    </recommendedName>
</protein>
<name>A0A917I650_9HYPH</name>
<reference evidence="2" key="2">
    <citation type="submission" date="2020-09" db="EMBL/GenBank/DDBJ databases">
        <authorList>
            <person name="Sun Q."/>
            <person name="Zhou Y."/>
        </authorList>
    </citation>
    <scope>NUCLEOTIDE SEQUENCE</scope>
    <source>
        <strain evidence="2">CGMCC 1.12214</strain>
    </source>
</reference>
<keyword evidence="3" id="KW-1185">Reference proteome</keyword>
<feature type="transmembrane region" description="Helical" evidence="1">
    <location>
        <begin position="417"/>
        <end position="449"/>
    </location>
</feature>
<feature type="transmembrane region" description="Helical" evidence="1">
    <location>
        <begin position="223"/>
        <end position="242"/>
    </location>
</feature>
<feature type="transmembrane region" description="Helical" evidence="1">
    <location>
        <begin position="86"/>
        <end position="103"/>
    </location>
</feature>
<comment type="caution">
    <text evidence="2">The sequence shown here is derived from an EMBL/GenBank/DDBJ whole genome shotgun (WGS) entry which is preliminary data.</text>
</comment>
<feature type="transmembrane region" description="Helical" evidence="1">
    <location>
        <begin position="297"/>
        <end position="317"/>
    </location>
</feature>
<proteinExistence type="predicted"/>